<dbReference type="EMBL" id="ML987196">
    <property type="protein sequence ID" value="KAF2247987.1"/>
    <property type="molecule type" value="Genomic_DNA"/>
</dbReference>
<dbReference type="Proteomes" id="UP000800094">
    <property type="component" value="Unassembled WGS sequence"/>
</dbReference>
<dbReference type="OrthoDB" id="10017208at2759"/>
<name>A0A6A6ICQ1_9PLEO</name>
<dbReference type="InterPro" id="IPR052337">
    <property type="entry name" value="SAT4-like"/>
</dbReference>
<feature type="transmembrane region" description="Helical" evidence="7">
    <location>
        <begin position="52"/>
        <end position="75"/>
    </location>
</feature>
<dbReference type="PANTHER" id="PTHR33048">
    <property type="entry name" value="PTH11-LIKE INTEGRAL MEMBRANE PROTEIN (AFU_ORTHOLOGUE AFUA_5G11245)"/>
    <property type="match status" value="1"/>
</dbReference>
<reference evidence="9" key="1">
    <citation type="journal article" date="2020" name="Stud. Mycol.">
        <title>101 Dothideomycetes genomes: a test case for predicting lifestyles and emergence of pathogens.</title>
        <authorList>
            <person name="Haridas S."/>
            <person name="Albert R."/>
            <person name="Binder M."/>
            <person name="Bloem J."/>
            <person name="Labutti K."/>
            <person name="Salamov A."/>
            <person name="Andreopoulos B."/>
            <person name="Baker S."/>
            <person name="Barry K."/>
            <person name="Bills G."/>
            <person name="Bluhm B."/>
            <person name="Cannon C."/>
            <person name="Castanera R."/>
            <person name="Culley D."/>
            <person name="Daum C."/>
            <person name="Ezra D."/>
            <person name="Gonzalez J."/>
            <person name="Henrissat B."/>
            <person name="Kuo A."/>
            <person name="Liang C."/>
            <person name="Lipzen A."/>
            <person name="Lutzoni F."/>
            <person name="Magnuson J."/>
            <person name="Mondo S."/>
            <person name="Nolan M."/>
            <person name="Ohm R."/>
            <person name="Pangilinan J."/>
            <person name="Park H.-J."/>
            <person name="Ramirez L."/>
            <person name="Alfaro M."/>
            <person name="Sun H."/>
            <person name="Tritt A."/>
            <person name="Yoshinaga Y."/>
            <person name="Zwiers L.-H."/>
            <person name="Turgeon B."/>
            <person name="Goodwin S."/>
            <person name="Spatafora J."/>
            <person name="Crous P."/>
            <person name="Grigoriev I."/>
        </authorList>
    </citation>
    <scope>NUCLEOTIDE SEQUENCE</scope>
    <source>
        <strain evidence="9">CBS 122368</strain>
    </source>
</reference>
<evidence type="ECO:0000256" key="3">
    <source>
        <dbReference type="ARBA" id="ARBA00022989"/>
    </source>
</evidence>
<evidence type="ECO:0000259" key="8">
    <source>
        <dbReference type="Pfam" id="PF20684"/>
    </source>
</evidence>
<dbReference type="AlphaFoldDB" id="A0A6A6ICQ1"/>
<dbReference type="PANTHER" id="PTHR33048:SF47">
    <property type="entry name" value="INTEGRAL MEMBRANE PROTEIN-RELATED"/>
    <property type="match status" value="1"/>
</dbReference>
<feature type="transmembrane region" description="Helical" evidence="7">
    <location>
        <begin position="253"/>
        <end position="274"/>
    </location>
</feature>
<feature type="transmembrane region" description="Helical" evidence="7">
    <location>
        <begin position="102"/>
        <end position="123"/>
    </location>
</feature>
<evidence type="ECO:0000256" key="4">
    <source>
        <dbReference type="ARBA" id="ARBA00023136"/>
    </source>
</evidence>
<keyword evidence="3 7" id="KW-1133">Transmembrane helix</keyword>
<feature type="transmembrane region" description="Helical" evidence="7">
    <location>
        <begin position="17"/>
        <end position="40"/>
    </location>
</feature>
<protein>
    <recommendedName>
        <fullName evidence="8">Rhodopsin domain-containing protein</fullName>
    </recommendedName>
</protein>
<feature type="domain" description="Rhodopsin" evidence="8">
    <location>
        <begin position="36"/>
        <end position="270"/>
    </location>
</feature>
<keyword evidence="4 7" id="KW-0472">Membrane</keyword>
<keyword evidence="10" id="KW-1185">Reference proteome</keyword>
<sequence>MVYLSKRRFDVVNQKQIILLVIPPIFLALAAVVVAARWHARQSKRINTLVEDLLCLAGLIMSVLVVAIIVVLVLVDGQGMSSDYVEEKFNHIGLRYWLRTQFAVDICWATSVTAVQLSLLQFYTRIYDSRQFARSACFVMMVLVAAWYVYAVVAWAIHCHPPGSCTLTNKNNCIVIGSLHVAFNALVMGIAIPAVYDMHLSTRRKVSTAGLFLLGSFCTICGILRMDCVFPFFADIKTDPIGAAWGRMLFSPLEIAVGIIACSIPTLTPFHRIWRDERRHMPKESTGLRRLKFRSSSSGSSTSNLNPAHWVGKSGGQVNAFVSLEDGGKSSERVRDLGTHDIKVTKEYNVVHRL</sequence>
<dbReference type="Pfam" id="PF20684">
    <property type="entry name" value="Fung_rhodopsin"/>
    <property type="match status" value="1"/>
</dbReference>
<accession>A0A6A6ICQ1</accession>
<dbReference type="InterPro" id="IPR049326">
    <property type="entry name" value="Rhodopsin_dom_fungi"/>
</dbReference>
<dbReference type="GO" id="GO:0016020">
    <property type="term" value="C:membrane"/>
    <property type="evidence" value="ECO:0007669"/>
    <property type="project" value="UniProtKB-SubCell"/>
</dbReference>
<evidence type="ECO:0000256" key="1">
    <source>
        <dbReference type="ARBA" id="ARBA00004141"/>
    </source>
</evidence>
<keyword evidence="2 7" id="KW-0812">Transmembrane</keyword>
<feature type="transmembrane region" description="Helical" evidence="7">
    <location>
        <begin position="177"/>
        <end position="196"/>
    </location>
</feature>
<feature type="transmembrane region" description="Helical" evidence="7">
    <location>
        <begin position="208"/>
        <end position="233"/>
    </location>
</feature>
<dbReference type="GeneID" id="54582471"/>
<evidence type="ECO:0000313" key="9">
    <source>
        <dbReference type="EMBL" id="KAF2247987.1"/>
    </source>
</evidence>
<feature type="transmembrane region" description="Helical" evidence="7">
    <location>
        <begin position="135"/>
        <end position="157"/>
    </location>
</feature>
<evidence type="ECO:0000256" key="7">
    <source>
        <dbReference type="SAM" id="Phobius"/>
    </source>
</evidence>
<evidence type="ECO:0000256" key="2">
    <source>
        <dbReference type="ARBA" id="ARBA00022692"/>
    </source>
</evidence>
<comment type="similarity">
    <text evidence="5">Belongs to the SAT4 family.</text>
</comment>
<organism evidence="9 10">
    <name type="scientific">Trematosphaeria pertusa</name>
    <dbReference type="NCBI Taxonomy" id="390896"/>
    <lineage>
        <taxon>Eukaryota</taxon>
        <taxon>Fungi</taxon>
        <taxon>Dikarya</taxon>
        <taxon>Ascomycota</taxon>
        <taxon>Pezizomycotina</taxon>
        <taxon>Dothideomycetes</taxon>
        <taxon>Pleosporomycetidae</taxon>
        <taxon>Pleosporales</taxon>
        <taxon>Massarineae</taxon>
        <taxon>Trematosphaeriaceae</taxon>
        <taxon>Trematosphaeria</taxon>
    </lineage>
</organism>
<comment type="subcellular location">
    <subcellularLocation>
        <location evidence="1">Membrane</location>
        <topology evidence="1">Multi-pass membrane protein</topology>
    </subcellularLocation>
</comment>
<feature type="region of interest" description="Disordered" evidence="6">
    <location>
        <begin position="292"/>
        <end position="311"/>
    </location>
</feature>
<dbReference type="RefSeq" id="XP_033682991.1">
    <property type="nucleotide sequence ID" value="XM_033829141.1"/>
</dbReference>
<evidence type="ECO:0000256" key="6">
    <source>
        <dbReference type="SAM" id="MobiDB-lite"/>
    </source>
</evidence>
<gene>
    <name evidence="9" type="ORF">BU26DRAFT_519773</name>
</gene>
<evidence type="ECO:0000256" key="5">
    <source>
        <dbReference type="ARBA" id="ARBA00038359"/>
    </source>
</evidence>
<proteinExistence type="inferred from homology"/>
<evidence type="ECO:0000313" key="10">
    <source>
        <dbReference type="Proteomes" id="UP000800094"/>
    </source>
</evidence>